<feature type="domain" description="Bacterial Ig" evidence="2">
    <location>
        <begin position="8"/>
        <end position="89"/>
    </location>
</feature>
<feature type="domain" description="Bacterial Ig" evidence="2">
    <location>
        <begin position="596"/>
        <end position="676"/>
    </location>
</feature>
<dbReference type="EMBL" id="VYQA01000017">
    <property type="protein sequence ID" value="KAA9025649.1"/>
    <property type="molecule type" value="Genomic_DNA"/>
</dbReference>
<keyword evidence="6" id="KW-1185">Reference proteome</keyword>
<gene>
    <name evidence="4" type="ORF">F4U95_19290</name>
    <name evidence="3" type="ORF">F4U96_19165</name>
</gene>
<dbReference type="InterPro" id="IPR041498">
    <property type="entry name" value="Big_6"/>
</dbReference>
<feature type="domain" description="Bacterial Ig" evidence="2">
    <location>
        <begin position="176"/>
        <end position="257"/>
    </location>
</feature>
<dbReference type="EMBL" id="VYQB01000017">
    <property type="protein sequence ID" value="KAA9013343.1"/>
    <property type="molecule type" value="Genomic_DNA"/>
</dbReference>
<feature type="region of interest" description="Disordered" evidence="1">
    <location>
        <begin position="332"/>
        <end position="357"/>
    </location>
</feature>
<dbReference type="NCBIfam" id="NF045619">
    <property type="entry name" value="adhes_GNV_Cterm"/>
    <property type="match status" value="1"/>
</dbReference>
<reference evidence="5 6" key="1">
    <citation type="submission" date="2019-09" db="EMBL/GenBank/DDBJ databases">
        <authorList>
            <person name="Feng G."/>
        </authorList>
    </citation>
    <scope>NUCLEOTIDE SEQUENCE [LARGE SCALE GENOMIC DNA]</scope>
    <source>
        <strain evidence="4 5">KACC 19283</strain>
        <strain evidence="3 6">KACC 19284</strain>
    </source>
</reference>
<protein>
    <recommendedName>
        <fullName evidence="2">Bacterial Ig domain-containing protein</fullName>
    </recommendedName>
</protein>
<accession>A0A5J5HSY0</accession>
<dbReference type="Proteomes" id="UP000326364">
    <property type="component" value="Unassembled WGS sequence"/>
</dbReference>
<feature type="non-terminal residue" evidence="4">
    <location>
        <position position="1"/>
    </location>
</feature>
<dbReference type="Gene3D" id="2.60.40.10">
    <property type="entry name" value="Immunoglobulins"/>
    <property type="match status" value="8"/>
</dbReference>
<name>A0A5J5HSY0_9SPHN</name>
<feature type="compositionally biased region" description="Low complexity" evidence="1">
    <location>
        <begin position="348"/>
        <end position="357"/>
    </location>
</feature>
<dbReference type="Proteomes" id="UP000325933">
    <property type="component" value="Unassembled WGS sequence"/>
</dbReference>
<dbReference type="Pfam" id="PF17963">
    <property type="entry name" value="Big_9"/>
    <property type="match status" value="1"/>
</dbReference>
<evidence type="ECO:0000313" key="6">
    <source>
        <dbReference type="Proteomes" id="UP000326364"/>
    </source>
</evidence>
<dbReference type="NCBIfam" id="NF033510">
    <property type="entry name" value="Ca_tandemer"/>
    <property type="match status" value="8"/>
</dbReference>
<feature type="domain" description="Bacterial Ig" evidence="2">
    <location>
        <begin position="513"/>
        <end position="593"/>
    </location>
</feature>
<evidence type="ECO:0000256" key="1">
    <source>
        <dbReference type="SAM" id="MobiDB-lite"/>
    </source>
</evidence>
<feature type="domain" description="Bacterial Ig" evidence="2">
    <location>
        <begin position="345"/>
        <end position="425"/>
    </location>
</feature>
<evidence type="ECO:0000259" key="2">
    <source>
        <dbReference type="Pfam" id="PF17936"/>
    </source>
</evidence>
<feature type="compositionally biased region" description="Polar residues" evidence="1">
    <location>
        <begin position="489"/>
        <end position="501"/>
    </location>
</feature>
<dbReference type="RefSeq" id="WP_211364016.1">
    <property type="nucleotide sequence ID" value="NZ_VYQB01000017.1"/>
</dbReference>
<evidence type="ECO:0000313" key="4">
    <source>
        <dbReference type="EMBL" id="KAA9025649.1"/>
    </source>
</evidence>
<dbReference type="Pfam" id="PF17936">
    <property type="entry name" value="Big_6"/>
    <property type="match status" value="8"/>
</dbReference>
<sequence>TIAPDVTAPVAPTGTISGDGAVVSGSGEAGATISVTNAAGTVLGTATVAGNGSYSVTLTTPQTNGEALTLIQRDGAGNASPTVPITAPDTTAPTAPTGTVISDGTTVTGTGEAGATIRITNPAGTVIGTATVAANGSYSATLTTPQLNGETLGVTQADGAGNVSVRVPTIAPDITAPAAPTGAVTADGTTVNGSGEAGATITITSPAGAIIGTATVAGNGSYSVTLTTPQTNGQTLGITQADAAGNVSPRVPTIAPDSTPPAAPTGTVTADGAVVNGTGEAGATISITNPAGAVIGTATVAGNGSYSVTLTTPQTNGQTLGITQADAAGNVSPRATTLAPDSTPPAAPTGTITGNGAVVNGTGEAGATIRITNASGTLLGTAVVAANGTYSATLNTPQTNGEKLTLVQSDPAGNVSPVVPITAPDTTAPVAPTAAVSANGGSVTGTGEAGATITVRAADGTILGTATVAANGSYTAALSPAQLNGERLSVSQTDGAGNGSPNAAVTAPDHTPPAAPTAAVSATGTVVTGTGEAGATVTVTNAAGVVIGTALVAANGSYSVTLTQAQANGETIGVVQTDGAGNPSISTSAIAPDITAPNAPANLAVNTAGTTLTGIGEAGATVRVRDGTGTVIGTGQVGSDGRFSVTLSSPQVGGQNLTVTQTDVAGNQSLPGAVGAPFDIAAFDNSTVALIDLLPVSTAVNHGTANYLALVSLGLLNLNAQVLATPSVGFTVADGHSLNAVFTYDATLSIGVLSGYSVAVQRWNGSAWVAVGGGNGASLLQLGLLNGNLVSTETLGPGQYRAFVTFDGTLGVGLLGSLNVAGTDSDFTDIGGIVPQQIQGNVITDPSPDGHIDIISPQTVIQSVTVNGVTTTVNANGTVVNGAFGRLVINLDGSYSYTPSPTAASIGKTDVFQYTLIDRSDGETETANLSIRIGSDDITAAPVANHDTATAAVQYQNVVQTVATASDFSFNTAGAVLVPVTGSSSKSFTVGANSQSDVTITVIRGGSLTVLPSYTITVKNAAGATVGTYTATAVAGLPLGSGITHTFDDLPSGTYTYTVSSTNILGTGYGSTVYIGQSITHLDQYTVSGVTGTQGELLANDVTGTAFPVVKVGTGSGFVEVGETAVTIQGTYGTLTVNETGHYSYTPGTTIPHSTVNLVDSFTYQIVQPNGVTATATLDVTINVGSGATSAFMSFEQASLRMDEAAAVSDDSHQTASLTSDTTTDQAIAPAPEARISSFSEEATVSGTDDPTVSGTDLVAAASAADPIDAPSTDQSVTPDADPTDTPVSDEVLGELAYQMFEGQGVLEDVLSAYLDRAASPERVDPIDMTTTPTTESVDLTPVDVPQDPLAYLSTSDDIEKHSINNGHTF</sequence>
<evidence type="ECO:0000313" key="3">
    <source>
        <dbReference type="EMBL" id="KAA9013343.1"/>
    </source>
</evidence>
<feature type="region of interest" description="Disordered" evidence="1">
    <location>
        <begin position="488"/>
        <end position="514"/>
    </location>
</feature>
<proteinExistence type="predicted"/>
<feature type="domain" description="Bacterial Ig" evidence="2">
    <location>
        <begin position="92"/>
        <end position="173"/>
    </location>
</feature>
<organism evidence="4 5">
    <name type="scientific">Sphingobium limneticum</name>
    <dbReference type="NCBI Taxonomy" id="1007511"/>
    <lineage>
        <taxon>Bacteria</taxon>
        <taxon>Pseudomonadati</taxon>
        <taxon>Pseudomonadota</taxon>
        <taxon>Alphaproteobacteria</taxon>
        <taxon>Sphingomonadales</taxon>
        <taxon>Sphingomonadaceae</taxon>
        <taxon>Sphingobium</taxon>
    </lineage>
</organism>
<evidence type="ECO:0000313" key="5">
    <source>
        <dbReference type="Proteomes" id="UP000325933"/>
    </source>
</evidence>
<dbReference type="InterPro" id="IPR055014">
    <property type="entry name" value="BapA_Bap-like_C"/>
</dbReference>
<dbReference type="InterPro" id="IPR013783">
    <property type="entry name" value="Ig-like_fold"/>
</dbReference>
<comment type="caution">
    <text evidence="4">The sequence shown here is derived from an EMBL/GenBank/DDBJ whole genome shotgun (WGS) entry which is preliminary data.</text>
</comment>
<feature type="domain" description="Bacterial Ig" evidence="2">
    <location>
        <begin position="261"/>
        <end position="341"/>
    </location>
</feature>
<feature type="domain" description="Bacterial Ig" evidence="2">
    <location>
        <begin position="428"/>
        <end position="509"/>
    </location>
</feature>
<feature type="region of interest" description="Disordered" evidence="1">
    <location>
        <begin position="1264"/>
        <end position="1286"/>
    </location>
</feature>